<reference evidence="1" key="1">
    <citation type="submission" date="2021-01" db="EMBL/GenBank/DDBJ databases">
        <authorList>
            <person name="Corre E."/>
            <person name="Pelletier E."/>
            <person name="Niang G."/>
            <person name="Scheremetjew M."/>
            <person name="Finn R."/>
            <person name="Kale V."/>
            <person name="Holt S."/>
            <person name="Cochrane G."/>
            <person name="Meng A."/>
            <person name="Brown T."/>
            <person name="Cohen L."/>
        </authorList>
    </citation>
    <scope>NUCLEOTIDE SEQUENCE</scope>
    <source>
        <strain evidence="1">RCC3387</strain>
    </source>
</reference>
<proteinExistence type="predicted"/>
<organism evidence="1">
    <name type="scientific">Zooxanthella nutricula</name>
    <dbReference type="NCBI Taxonomy" id="1333877"/>
    <lineage>
        <taxon>Eukaryota</taxon>
        <taxon>Sar</taxon>
        <taxon>Alveolata</taxon>
        <taxon>Dinophyceae</taxon>
        <taxon>Peridiniales</taxon>
        <taxon>Peridiniales incertae sedis</taxon>
        <taxon>Zooxanthella</taxon>
    </lineage>
</organism>
<dbReference type="EMBL" id="HBGW01057344">
    <property type="protein sequence ID" value="CAD9596580.1"/>
    <property type="molecule type" value="Transcribed_RNA"/>
</dbReference>
<evidence type="ECO:0000313" key="1">
    <source>
        <dbReference type="EMBL" id="CAD9596580.1"/>
    </source>
</evidence>
<sequence length="101" mass="11140">MASAAVASAARRALRVAEEAHLAAEADCPSEEVQEKTAFALQKVQEALRAAEEEPVTKRPRRIRQPVGEFAMLLGEELWEFVRDALKRSAGWDPNALATPR</sequence>
<accession>A0A7S2L7H8</accession>
<dbReference type="AlphaFoldDB" id="A0A7S2L7H8"/>
<protein>
    <submittedName>
        <fullName evidence="1">Uncharacterized protein</fullName>
    </submittedName>
</protein>
<name>A0A7S2L7H8_9DINO</name>
<gene>
    <name evidence="1" type="ORF">BRAN1462_LOCUS36452</name>
</gene>